<dbReference type="InterPro" id="IPR001223">
    <property type="entry name" value="Glyco_hydro18_cat"/>
</dbReference>
<dbReference type="AlphaFoldDB" id="A0AAD5PES0"/>
<dbReference type="GO" id="GO:0006032">
    <property type="term" value="P:chitin catabolic process"/>
    <property type="evidence" value="ECO:0007669"/>
    <property type="project" value="UniProtKB-KW"/>
</dbReference>
<dbReference type="InterPro" id="IPR050542">
    <property type="entry name" value="Glycosyl_Hydrlase18_Chitinase"/>
</dbReference>
<keyword evidence="3 10" id="KW-0378">Hydrolase</keyword>
<keyword evidence="4" id="KW-0146">Chitin degradation</keyword>
<dbReference type="EMBL" id="JAIXMP010000016">
    <property type="protein sequence ID" value="KAI9260646.1"/>
    <property type="molecule type" value="Genomic_DNA"/>
</dbReference>
<keyword evidence="11" id="KW-1185">Reference proteome</keyword>
<comment type="catalytic activity">
    <reaction evidence="1">
        <text>Random endo-hydrolysis of N-acetyl-beta-D-glucosaminide (1-&gt;4)-beta-linkages in chitin and chitodextrins.</text>
        <dbReference type="EC" id="3.2.1.14"/>
    </reaction>
</comment>
<feature type="domain" description="GH18" evidence="9">
    <location>
        <begin position="1"/>
        <end position="299"/>
    </location>
</feature>
<reference evidence="10" key="2">
    <citation type="submission" date="2023-02" db="EMBL/GenBank/DDBJ databases">
        <authorList>
            <consortium name="DOE Joint Genome Institute"/>
            <person name="Mondo S.J."/>
            <person name="Chang Y."/>
            <person name="Wang Y."/>
            <person name="Ahrendt S."/>
            <person name="Andreopoulos W."/>
            <person name="Barry K."/>
            <person name="Beard J."/>
            <person name="Benny G.L."/>
            <person name="Blankenship S."/>
            <person name="Bonito G."/>
            <person name="Cuomo C."/>
            <person name="Desiro A."/>
            <person name="Gervers K.A."/>
            <person name="Hundley H."/>
            <person name="Kuo A."/>
            <person name="LaButti K."/>
            <person name="Lang B.F."/>
            <person name="Lipzen A."/>
            <person name="O'Donnell K."/>
            <person name="Pangilinan J."/>
            <person name="Reynolds N."/>
            <person name="Sandor L."/>
            <person name="Smith M.W."/>
            <person name="Tsang A."/>
            <person name="Grigoriev I.V."/>
            <person name="Stajich J.E."/>
            <person name="Spatafora J.W."/>
        </authorList>
    </citation>
    <scope>NUCLEOTIDE SEQUENCE</scope>
    <source>
        <strain evidence="10">RSA 2281</strain>
    </source>
</reference>
<dbReference type="CDD" id="cd02877">
    <property type="entry name" value="GH18_hevamine_XipI_class_III"/>
    <property type="match status" value="1"/>
</dbReference>
<organism evidence="10 11">
    <name type="scientific">Phascolomyces articulosus</name>
    <dbReference type="NCBI Taxonomy" id="60185"/>
    <lineage>
        <taxon>Eukaryota</taxon>
        <taxon>Fungi</taxon>
        <taxon>Fungi incertae sedis</taxon>
        <taxon>Mucoromycota</taxon>
        <taxon>Mucoromycotina</taxon>
        <taxon>Mucoromycetes</taxon>
        <taxon>Mucorales</taxon>
        <taxon>Lichtheimiaceae</taxon>
        <taxon>Phascolomyces</taxon>
    </lineage>
</organism>
<accession>A0AAD5PES0</accession>
<evidence type="ECO:0000256" key="5">
    <source>
        <dbReference type="ARBA" id="ARBA00023277"/>
    </source>
</evidence>
<evidence type="ECO:0000256" key="7">
    <source>
        <dbReference type="ARBA" id="ARBA00023326"/>
    </source>
</evidence>
<dbReference type="SUPFAM" id="SSF51445">
    <property type="entry name" value="(Trans)glycosidases"/>
    <property type="match status" value="1"/>
</dbReference>
<dbReference type="Proteomes" id="UP001209540">
    <property type="component" value="Unassembled WGS sequence"/>
</dbReference>
<keyword evidence="7" id="KW-0624">Polysaccharide degradation</keyword>
<evidence type="ECO:0000256" key="6">
    <source>
        <dbReference type="ARBA" id="ARBA00023295"/>
    </source>
</evidence>
<evidence type="ECO:0000256" key="1">
    <source>
        <dbReference type="ARBA" id="ARBA00000822"/>
    </source>
</evidence>
<keyword evidence="6" id="KW-0326">Glycosidase</keyword>
<dbReference type="PROSITE" id="PS01095">
    <property type="entry name" value="GH18_1"/>
    <property type="match status" value="1"/>
</dbReference>
<evidence type="ECO:0000256" key="3">
    <source>
        <dbReference type="ARBA" id="ARBA00022801"/>
    </source>
</evidence>
<dbReference type="InterPro" id="IPR045321">
    <property type="entry name" value="Cts1-like"/>
</dbReference>
<dbReference type="Gene3D" id="3.20.20.80">
    <property type="entry name" value="Glycosidases"/>
    <property type="match status" value="1"/>
</dbReference>
<evidence type="ECO:0000313" key="11">
    <source>
        <dbReference type="Proteomes" id="UP001209540"/>
    </source>
</evidence>
<protein>
    <recommendedName>
        <fullName evidence="2">chitinase</fullName>
        <ecNumber evidence="2">3.2.1.14</ecNumber>
    </recommendedName>
</protein>
<dbReference type="GO" id="GO:0005576">
    <property type="term" value="C:extracellular region"/>
    <property type="evidence" value="ECO:0007669"/>
    <property type="project" value="TreeGrafter"/>
</dbReference>
<dbReference type="InterPro" id="IPR001579">
    <property type="entry name" value="Glyco_hydro_18_chit_AS"/>
</dbReference>
<name>A0AAD5PES0_9FUNG</name>
<comment type="caution">
    <text evidence="10">The sequence shown here is derived from an EMBL/GenBank/DDBJ whole genome shotgun (WGS) entry which is preliminary data.</text>
</comment>
<evidence type="ECO:0000256" key="8">
    <source>
        <dbReference type="SAM" id="MobiDB-lite"/>
    </source>
</evidence>
<dbReference type="PANTHER" id="PTHR45708:SF49">
    <property type="entry name" value="ENDOCHITINASE"/>
    <property type="match status" value="1"/>
</dbReference>
<evidence type="ECO:0000256" key="2">
    <source>
        <dbReference type="ARBA" id="ARBA00012729"/>
    </source>
</evidence>
<feature type="region of interest" description="Disordered" evidence="8">
    <location>
        <begin position="302"/>
        <end position="383"/>
    </location>
</feature>
<dbReference type="GO" id="GO:0000272">
    <property type="term" value="P:polysaccharide catabolic process"/>
    <property type="evidence" value="ECO:0007669"/>
    <property type="project" value="UniProtKB-KW"/>
</dbReference>
<proteinExistence type="predicted"/>
<dbReference type="PANTHER" id="PTHR45708">
    <property type="entry name" value="ENDOCHITINASE"/>
    <property type="match status" value="1"/>
</dbReference>
<sequence length="383" mass="41418">NLLFIRGQNAASESGDRSKWQKPLSQYCQDDTENILVISFLYQFGAQEPAMDLSDASADCNGYFEGTKLLDCPQMETEIEFCQSKDKVILLSLGGADGSYGISSESEGRKLADTLWNTFGGGESQTRPFGKAKIDGFDLDIEAGDTEGYAAFVDQMRQHYSSDTSKAYYMSAAPQCPYPDAYLSETLSKAWFDFVWVQFYNNYCGVTTDDFNYDTWDKWARTESPNKQVKLFIGVPASSYAAGSGFVSYEDLTKAITETRDKYESFGGVMMWDASAAYANTQDASPNYAAAVAGFLHNNSNQKGTNTITYKNTNNIDISDNSSNNTNSSSSTIMDSSSSASPSSSTPLPVSPSSSAEPASTTNSSSITPSVSQTSAPAAPTNG</sequence>
<feature type="compositionally biased region" description="Low complexity" evidence="8">
    <location>
        <begin position="305"/>
        <end position="375"/>
    </location>
</feature>
<dbReference type="EC" id="3.2.1.14" evidence="2"/>
<keyword evidence="5" id="KW-0119">Carbohydrate metabolism</keyword>
<gene>
    <name evidence="10" type="ORF">BDA99DRAFT_439682</name>
</gene>
<evidence type="ECO:0000313" key="10">
    <source>
        <dbReference type="EMBL" id="KAI9260646.1"/>
    </source>
</evidence>
<reference evidence="10" key="1">
    <citation type="journal article" date="2022" name="IScience">
        <title>Evolution of zygomycete secretomes and the origins of terrestrial fungal ecologies.</title>
        <authorList>
            <person name="Chang Y."/>
            <person name="Wang Y."/>
            <person name="Mondo S."/>
            <person name="Ahrendt S."/>
            <person name="Andreopoulos W."/>
            <person name="Barry K."/>
            <person name="Beard J."/>
            <person name="Benny G.L."/>
            <person name="Blankenship S."/>
            <person name="Bonito G."/>
            <person name="Cuomo C."/>
            <person name="Desiro A."/>
            <person name="Gervers K.A."/>
            <person name="Hundley H."/>
            <person name="Kuo A."/>
            <person name="LaButti K."/>
            <person name="Lang B.F."/>
            <person name="Lipzen A."/>
            <person name="O'Donnell K."/>
            <person name="Pangilinan J."/>
            <person name="Reynolds N."/>
            <person name="Sandor L."/>
            <person name="Smith M.E."/>
            <person name="Tsang A."/>
            <person name="Grigoriev I.V."/>
            <person name="Stajich J.E."/>
            <person name="Spatafora J.W."/>
        </authorList>
    </citation>
    <scope>NUCLEOTIDE SEQUENCE</scope>
    <source>
        <strain evidence="10">RSA 2281</strain>
    </source>
</reference>
<evidence type="ECO:0000259" key="9">
    <source>
        <dbReference type="PROSITE" id="PS51910"/>
    </source>
</evidence>
<evidence type="ECO:0000256" key="4">
    <source>
        <dbReference type="ARBA" id="ARBA00023024"/>
    </source>
</evidence>
<dbReference type="PROSITE" id="PS51910">
    <property type="entry name" value="GH18_2"/>
    <property type="match status" value="1"/>
</dbReference>
<feature type="non-terminal residue" evidence="10">
    <location>
        <position position="1"/>
    </location>
</feature>
<dbReference type="GO" id="GO:0008843">
    <property type="term" value="F:endochitinase activity"/>
    <property type="evidence" value="ECO:0007669"/>
    <property type="project" value="UniProtKB-EC"/>
</dbReference>
<dbReference type="InterPro" id="IPR017853">
    <property type="entry name" value="GH"/>
</dbReference>